<dbReference type="AlphaFoldDB" id="A0A0N5CAS4"/>
<sequence>MSIASTSSTISTSLTIHVKKNKVKNGSNIKSTSQDTKSQLVFPKIDKSVRKTINNDAIKRWGRAERRLTLISFPKILNGRKKKDIHQEKTDIHKEREDKFLKSLGNTKKLNVSLEDDDVYFNTFLPLYFDISENTGLLPQNQIPSVGICIDSKNYVNTFKQFYNNYKEIEKEREKYYDNYNVNVIRRRQFLGLQKKIEKNEGILKSFLDVGNNLQEKELIGNFNQMTDQFATLTFKLCHSISIKESKKLNTKEKNNADIVDYESELEKKVDRQLNDIEYQIKELDKDINIILKLLNE</sequence>
<keyword evidence="1" id="KW-1185">Reference proteome</keyword>
<dbReference type="WBParaSite" id="SPAL_0001499300.1">
    <property type="protein sequence ID" value="SPAL_0001499300.1"/>
    <property type="gene ID" value="SPAL_0001499300"/>
</dbReference>
<dbReference type="Proteomes" id="UP000046392">
    <property type="component" value="Unplaced"/>
</dbReference>
<name>A0A0N5CAS4_STREA</name>
<organism evidence="1 2">
    <name type="scientific">Strongyloides papillosus</name>
    <name type="common">Intestinal threadworm</name>
    <dbReference type="NCBI Taxonomy" id="174720"/>
    <lineage>
        <taxon>Eukaryota</taxon>
        <taxon>Metazoa</taxon>
        <taxon>Ecdysozoa</taxon>
        <taxon>Nematoda</taxon>
        <taxon>Chromadorea</taxon>
        <taxon>Rhabditida</taxon>
        <taxon>Tylenchina</taxon>
        <taxon>Panagrolaimomorpha</taxon>
        <taxon>Strongyloidoidea</taxon>
        <taxon>Strongyloididae</taxon>
        <taxon>Strongyloides</taxon>
    </lineage>
</organism>
<accession>A0A0N5CAS4</accession>
<reference evidence="2" key="1">
    <citation type="submission" date="2017-02" db="UniProtKB">
        <authorList>
            <consortium name="WormBaseParasite"/>
        </authorList>
    </citation>
    <scope>IDENTIFICATION</scope>
</reference>
<proteinExistence type="predicted"/>
<protein>
    <submittedName>
        <fullName evidence="2">Uncharacterized protein</fullName>
    </submittedName>
</protein>
<evidence type="ECO:0000313" key="2">
    <source>
        <dbReference type="WBParaSite" id="SPAL_0001499300.1"/>
    </source>
</evidence>
<evidence type="ECO:0000313" key="1">
    <source>
        <dbReference type="Proteomes" id="UP000046392"/>
    </source>
</evidence>